<dbReference type="InterPro" id="IPR015655">
    <property type="entry name" value="PP2C"/>
</dbReference>
<organism evidence="10 11">
    <name type="scientific">Alteribacter keqinensis</name>
    <dbReference type="NCBI Taxonomy" id="2483800"/>
    <lineage>
        <taxon>Bacteria</taxon>
        <taxon>Bacillati</taxon>
        <taxon>Bacillota</taxon>
        <taxon>Bacilli</taxon>
        <taxon>Bacillales</taxon>
        <taxon>Bacillaceae</taxon>
        <taxon>Alteribacter</taxon>
    </lineage>
</organism>
<keyword evidence="11" id="KW-1185">Reference proteome</keyword>
<sequence>MEAVFKTDVGRVRAHNEDDGAFAVNEKGQMLVLVADGMGGHQAGDVASQMTKELLLKKWLDAAAFEKPVDAEAWLGESIRGINKELYDHSQNHSDCQGMGTTIVAAVCTEEFVTVGHVGDSRIYLKNGDLFRQLTDDHSLVGELVKSGQISEEEAMFHPRRNVVLRALGTETEVKIDLETVEWDNGSSLLLCTDGLTDKVQSNEIEHHMNAGLSLHETADELIRLANERGGEDNVTIAIVQLVPPAEGGAPS</sequence>
<dbReference type="PANTHER" id="PTHR13832:SF860">
    <property type="entry name" value="PROTEIN PHOSPHATASE PHPP"/>
    <property type="match status" value="1"/>
</dbReference>
<evidence type="ECO:0000313" key="11">
    <source>
        <dbReference type="Proteomes" id="UP000278746"/>
    </source>
</evidence>
<dbReference type="SMART" id="SM00331">
    <property type="entry name" value="PP2C_SIG"/>
    <property type="match status" value="1"/>
</dbReference>
<evidence type="ECO:0000256" key="4">
    <source>
        <dbReference type="ARBA" id="ARBA00022801"/>
    </source>
</evidence>
<dbReference type="CDD" id="cd00143">
    <property type="entry name" value="PP2Cc"/>
    <property type="match status" value="1"/>
</dbReference>
<evidence type="ECO:0000256" key="3">
    <source>
        <dbReference type="ARBA" id="ARBA00022723"/>
    </source>
</evidence>
<evidence type="ECO:0000256" key="6">
    <source>
        <dbReference type="ARBA" id="ARBA00023211"/>
    </source>
</evidence>
<evidence type="ECO:0000256" key="1">
    <source>
        <dbReference type="ARBA" id="ARBA00001936"/>
    </source>
</evidence>
<keyword evidence="6" id="KW-0464">Manganese</keyword>
<dbReference type="AlphaFoldDB" id="A0A3M7TYF3"/>
<dbReference type="PROSITE" id="PS51746">
    <property type="entry name" value="PPM_2"/>
    <property type="match status" value="1"/>
</dbReference>
<dbReference type="PANTHER" id="PTHR13832">
    <property type="entry name" value="PROTEIN PHOSPHATASE 2C"/>
    <property type="match status" value="1"/>
</dbReference>
<evidence type="ECO:0000313" key="10">
    <source>
        <dbReference type="EMBL" id="RNA70617.1"/>
    </source>
</evidence>
<comment type="cofactor">
    <cofactor evidence="1">
        <name>Mn(2+)</name>
        <dbReference type="ChEBI" id="CHEBI:29035"/>
    </cofactor>
</comment>
<keyword evidence="5" id="KW-0904">Protein phosphatase</keyword>
<evidence type="ECO:0000256" key="7">
    <source>
        <dbReference type="ARBA" id="ARBA00047761"/>
    </source>
</evidence>
<proteinExistence type="predicted"/>
<dbReference type="SUPFAM" id="SSF81606">
    <property type="entry name" value="PP2C-like"/>
    <property type="match status" value="1"/>
</dbReference>
<dbReference type="RefSeq" id="WP_122898594.1">
    <property type="nucleotide sequence ID" value="NZ_RHIB01000001.1"/>
</dbReference>
<dbReference type="Proteomes" id="UP000278746">
    <property type="component" value="Unassembled WGS sequence"/>
</dbReference>
<evidence type="ECO:0000256" key="2">
    <source>
        <dbReference type="ARBA" id="ARBA00013081"/>
    </source>
</evidence>
<keyword evidence="4" id="KW-0378">Hydrolase</keyword>
<reference evidence="10 11" key="1">
    <citation type="submission" date="2018-10" db="EMBL/GenBank/DDBJ databases">
        <title>Bacillus Keqinensis sp. nov., a moderately halophilic bacterium isolated from a saline-alkaline lake.</title>
        <authorList>
            <person name="Wang H."/>
        </authorList>
    </citation>
    <scope>NUCLEOTIDE SEQUENCE [LARGE SCALE GENOMIC DNA]</scope>
    <source>
        <strain evidence="10 11">KQ-3</strain>
    </source>
</reference>
<dbReference type="GO" id="GO:0046872">
    <property type="term" value="F:metal ion binding"/>
    <property type="evidence" value="ECO:0007669"/>
    <property type="project" value="UniProtKB-KW"/>
</dbReference>
<dbReference type="EMBL" id="RHIB01000001">
    <property type="protein sequence ID" value="RNA70617.1"/>
    <property type="molecule type" value="Genomic_DNA"/>
</dbReference>
<comment type="caution">
    <text evidence="10">The sequence shown here is derived from an EMBL/GenBank/DDBJ whole genome shotgun (WGS) entry which is preliminary data.</text>
</comment>
<dbReference type="OrthoDB" id="9801841at2"/>
<keyword evidence="3" id="KW-0479">Metal-binding</keyword>
<dbReference type="Gene3D" id="3.60.40.10">
    <property type="entry name" value="PPM-type phosphatase domain"/>
    <property type="match status" value="1"/>
</dbReference>
<dbReference type="EC" id="3.1.3.16" evidence="2"/>
<name>A0A3M7TYF3_9BACI</name>
<evidence type="ECO:0000256" key="8">
    <source>
        <dbReference type="ARBA" id="ARBA00048336"/>
    </source>
</evidence>
<dbReference type="Pfam" id="PF13672">
    <property type="entry name" value="PP2C_2"/>
    <property type="match status" value="1"/>
</dbReference>
<dbReference type="GO" id="GO:0004722">
    <property type="term" value="F:protein serine/threonine phosphatase activity"/>
    <property type="evidence" value="ECO:0007669"/>
    <property type="project" value="UniProtKB-EC"/>
</dbReference>
<evidence type="ECO:0000256" key="5">
    <source>
        <dbReference type="ARBA" id="ARBA00022912"/>
    </source>
</evidence>
<dbReference type="FunFam" id="3.60.40.10:FF:000002">
    <property type="entry name" value="Serine/threonine phosphatase stp"/>
    <property type="match status" value="1"/>
</dbReference>
<accession>A0A3M7TYF3</accession>
<comment type="catalytic activity">
    <reaction evidence="8">
        <text>O-phospho-L-threonyl-[protein] + H2O = L-threonyl-[protein] + phosphate</text>
        <dbReference type="Rhea" id="RHEA:47004"/>
        <dbReference type="Rhea" id="RHEA-COMP:11060"/>
        <dbReference type="Rhea" id="RHEA-COMP:11605"/>
        <dbReference type="ChEBI" id="CHEBI:15377"/>
        <dbReference type="ChEBI" id="CHEBI:30013"/>
        <dbReference type="ChEBI" id="CHEBI:43474"/>
        <dbReference type="ChEBI" id="CHEBI:61977"/>
        <dbReference type="EC" id="3.1.3.16"/>
    </reaction>
</comment>
<dbReference type="NCBIfam" id="NF033484">
    <property type="entry name" value="Stp1_PP2C_phos"/>
    <property type="match status" value="1"/>
</dbReference>
<dbReference type="InterPro" id="IPR001932">
    <property type="entry name" value="PPM-type_phosphatase-like_dom"/>
</dbReference>
<gene>
    <name evidence="10" type="ORF">EBO34_06825</name>
</gene>
<feature type="domain" description="PPM-type phosphatase" evidence="9">
    <location>
        <begin position="2"/>
        <end position="242"/>
    </location>
</feature>
<comment type="catalytic activity">
    <reaction evidence="7">
        <text>O-phospho-L-seryl-[protein] + H2O = L-seryl-[protein] + phosphate</text>
        <dbReference type="Rhea" id="RHEA:20629"/>
        <dbReference type="Rhea" id="RHEA-COMP:9863"/>
        <dbReference type="Rhea" id="RHEA-COMP:11604"/>
        <dbReference type="ChEBI" id="CHEBI:15377"/>
        <dbReference type="ChEBI" id="CHEBI:29999"/>
        <dbReference type="ChEBI" id="CHEBI:43474"/>
        <dbReference type="ChEBI" id="CHEBI:83421"/>
        <dbReference type="EC" id="3.1.3.16"/>
    </reaction>
</comment>
<evidence type="ECO:0000259" key="9">
    <source>
        <dbReference type="PROSITE" id="PS51746"/>
    </source>
</evidence>
<dbReference type="SMART" id="SM00332">
    <property type="entry name" value="PP2Cc"/>
    <property type="match status" value="1"/>
</dbReference>
<dbReference type="InterPro" id="IPR036457">
    <property type="entry name" value="PPM-type-like_dom_sf"/>
</dbReference>
<protein>
    <recommendedName>
        <fullName evidence="2">protein-serine/threonine phosphatase</fullName>
        <ecNumber evidence="2">3.1.3.16</ecNumber>
    </recommendedName>
</protein>